<protein>
    <submittedName>
        <fullName evidence="2">Uncharacterized protein</fullName>
    </submittedName>
</protein>
<gene>
    <name evidence="2" type="ORF">TOLI1172_LOCUS405</name>
</gene>
<feature type="compositionally biased region" description="Basic and acidic residues" evidence="1">
    <location>
        <begin position="78"/>
        <end position="90"/>
    </location>
</feature>
<sequence length="110" mass="12426">MTGMEMWGKNEERDGIVGHKRMRDSNAFDGGFERGHVNPRGGRFHRGGANRGRGFWRRGSSAGGGGQRQEQNYIAVMKKSEDLHQHEQQPRKNARFNRDAGGSDEEDRAI</sequence>
<evidence type="ECO:0000313" key="2">
    <source>
        <dbReference type="EMBL" id="CAD8816017.1"/>
    </source>
</evidence>
<dbReference type="AlphaFoldDB" id="A0A7S0ZAQ8"/>
<evidence type="ECO:0000256" key="1">
    <source>
        <dbReference type="SAM" id="MobiDB-lite"/>
    </source>
</evidence>
<proteinExistence type="predicted"/>
<reference evidence="2" key="1">
    <citation type="submission" date="2021-01" db="EMBL/GenBank/DDBJ databases">
        <authorList>
            <person name="Corre E."/>
            <person name="Pelletier E."/>
            <person name="Niang G."/>
            <person name="Scheremetjew M."/>
            <person name="Finn R."/>
            <person name="Kale V."/>
            <person name="Holt S."/>
            <person name="Cochrane G."/>
            <person name="Meng A."/>
            <person name="Brown T."/>
            <person name="Cohen L."/>
        </authorList>
    </citation>
    <scope>NUCLEOTIDE SEQUENCE</scope>
    <source>
        <strain evidence="2">CCMP3278</strain>
    </source>
</reference>
<feature type="compositionally biased region" description="Basic and acidic residues" evidence="1">
    <location>
        <begin position="8"/>
        <end position="36"/>
    </location>
</feature>
<accession>A0A7S0ZAQ8</accession>
<dbReference type="EMBL" id="HBFP01000543">
    <property type="protein sequence ID" value="CAD8816017.1"/>
    <property type="molecule type" value="Transcribed_RNA"/>
</dbReference>
<feature type="region of interest" description="Disordered" evidence="1">
    <location>
        <begin position="1"/>
        <end position="110"/>
    </location>
</feature>
<organism evidence="2">
    <name type="scientific">Timspurckia oligopyrenoides</name>
    <dbReference type="NCBI Taxonomy" id="708627"/>
    <lineage>
        <taxon>Eukaryota</taxon>
        <taxon>Rhodophyta</taxon>
        <taxon>Bangiophyceae</taxon>
        <taxon>Porphyridiales</taxon>
        <taxon>Porphyridiaceae</taxon>
        <taxon>Timspurckia</taxon>
    </lineage>
</organism>
<name>A0A7S0ZAQ8_9RHOD</name>